<dbReference type="AlphaFoldDB" id="A0A8J8GH56"/>
<reference evidence="1" key="1">
    <citation type="submission" date="2020-06" db="EMBL/GenBank/DDBJ databases">
        <title>A novel thermopfilic bacterium from Erzurum, Turkey.</title>
        <authorList>
            <person name="Adiguzel A."/>
            <person name="Ay H."/>
            <person name="Baltaci M.O."/>
        </authorList>
    </citation>
    <scope>NUCLEOTIDE SEQUENCE</scope>
    <source>
        <strain evidence="1">P2</strain>
    </source>
</reference>
<gene>
    <name evidence="1" type="ORF">HR057_08040</name>
</gene>
<sequence length="81" mass="9803">MKIHVKRDNLKGYQKAYIELADIEEWATIRMALRHYKEWMEEHNWHKDDNEGIRDMYEKTKIALEELDPINEVAWNGGCLK</sequence>
<dbReference type="RefSeq" id="WP_173730919.1">
    <property type="nucleotide sequence ID" value="NZ_JABTTE010000008.1"/>
</dbReference>
<dbReference type="EMBL" id="JABTTE010000008">
    <property type="protein sequence ID" value="NSL51718.1"/>
    <property type="molecule type" value="Genomic_DNA"/>
</dbReference>
<evidence type="ECO:0000313" key="1">
    <source>
        <dbReference type="EMBL" id="NSL51718.1"/>
    </source>
</evidence>
<proteinExistence type="predicted"/>
<comment type="caution">
    <text evidence="1">The sequence shown here is derived from an EMBL/GenBank/DDBJ whole genome shotgun (WGS) entry which is preliminary data.</text>
</comment>
<name>A0A8J8GH56_9BACI</name>
<dbReference type="Proteomes" id="UP000625804">
    <property type="component" value="Unassembled WGS sequence"/>
</dbReference>
<evidence type="ECO:0000313" key="2">
    <source>
        <dbReference type="Proteomes" id="UP000625804"/>
    </source>
</evidence>
<accession>A0A8J8GH56</accession>
<protein>
    <submittedName>
        <fullName evidence="1">Uncharacterized protein</fullName>
    </submittedName>
</protein>
<keyword evidence="2" id="KW-1185">Reference proteome</keyword>
<organism evidence="1 2">
    <name type="scientific">Calidifontibacillus erzurumensis</name>
    <dbReference type="NCBI Taxonomy" id="2741433"/>
    <lineage>
        <taxon>Bacteria</taxon>
        <taxon>Bacillati</taxon>
        <taxon>Bacillota</taxon>
        <taxon>Bacilli</taxon>
        <taxon>Bacillales</taxon>
        <taxon>Bacillaceae</taxon>
        <taxon>Calidifontibacillus/Schinkia group</taxon>
        <taxon>Calidifontibacillus</taxon>
    </lineage>
</organism>